<feature type="region of interest" description="Disordered" evidence="1">
    <location>
        <begin position="44"/>
        <end position="96"/>
    </location>
</feature>
<organism evidence="2 3">
    <name type="scientific">Taenia crassiceps</name>
    <dbReference type="NCBI Taxonomy" id="6207"/>
    <lineage>
        <taxon>Eukaryota</taxon>
        <taxon>Metazoa</taxon>
        <taxon>Spiralia</taxon>
        <taxon>Lophotrochozoa</taxon>
        <taxon>Platyhelminthes</taxon>
        <taxon>Cestoda</taxon>
        <taxon>Eucestoda</taxon>
        <taxon>Cyclophyllidea</taxon>
        <taxon>Taeniidae</taxon>
        <taxon>Taenia</taxon>
    </lineage>
</organism>
<evidence type="ECO:0000313" key="2">
    <source>
        <dbReference type="EMBL" id="KAL5108805.1"/>
    </source>
</evidence>
<feature type="compositionally biased region" description="Basic and acidic residues" evidence="1">
    <location>
        <begin position="45"/>
        <end position="57"/>
    </location>
</feature>
<feature type="compositionally biased region" description="Basic residues" evidence="1">
    <location>
        <begin position="79"/>
        <end position="88"/>
    </location>
</feature>
<sequence length="203" mass="22969">MALPHSATWRIREHQWRCRLRLAFCLYLLHRELDNNAYIFQPTRNDAHTHTHTERENRRKRKTTSNTNGRNQLTWPPSHPRRGPKHPPKQTASASTYTALPPSLPIFSASQGEGVGSLIARIVVSPTNRTATTSNLQYLHTHELASPRRQHPPQEGLSNGITTLRDMAHSQTPVALSPPPCLLPLPAAQGTRQQRLYLPTDQK</sequence>
<evidence type="ECO:0000313" key="3">
    <source>
        <dbReference type="Proteomes" id="UP001651158"/>
    </source>
</evidence>
<protein>
    <submittedName>
        <fullName evidence="2">Uncharacterized protein</fullName>
    </submittedName>
</protein>
<proteinExistence type="predicted"/>
<comment type="caution">
    <text evidence="2">The sequence shown here is derived from an EMBL/GenBank/DDBJ whole genome shotgun (WGS) entry which is preliminary data.</text>
</comment>
<gene>
    <name evidence="2" type="ORF">TcWFU_004044</name>
</gene>
<reference evidence="2 3" key="1">
    <citation type="journal article" date="2022" name="Front. Cell. Infect. Microbiol.">
        <title>The Genomes of Two Strains of Taenia crassiceps the Animal Model for the Study of Human Cysticercosis.</title>
        <authorList>
            <person name="Bobes R.J."/>
            <person name="Estrada K."/>
            <person name="Rios-Valencia D.G."/>
            <person name="Calderon-Gallegos A."/>
            <person name="de la Torre P."/>
            <person name="Carrero J.C."/>
            <person name="Sanchez-Flores A."/>
            <person name="Laclette J.P."/>
        </authorList>
    </citation>
    <scope>NUCLEOTIDE SEQUENCE [LARGE SCALE GENOMIC DNA]</scope>
    <source>
        <strain evidence="2">WFUcys</strain>
    </source>
</reference>
<keyword evidence="3" id="KW-1185">Reference proteome</keyword>
<dbReference type="EMBL" id="JAKROA010000003">
    <property type="protein sequence ID" value="KAL5108805.1"/>
    <property type="molecule type" value="Genomic_DNA"/>
</dbReference>
<accession>A0ABR4QHB8</accession>
<dbReference type="Proteomes" id="UP001651158">
    <property type="component" value="Unassembled WGS sequence"/>
</dbReference>
<evidence type="ECO:0000256" key="1">
    <source>
        <dbReference type="SAM" id="MobiDB-lite"/>
    </source>
</evidence>
<name>A0ABR4QHB8_9CEST</name>